<organism evidence="1 2">
    <name type="scientific">Nitrosomonas mobilis</name>
    <dbReference type="NCBI Taxonomy" id="51642"/>
    <lineage>
        <taxon>Bacteria</taxon>
        <taxon>Pseudomonadati</taxon>
        <taxon>Pseudomonadota</taxon>
        <taxon>Betaproteobacteria</taxon>
        <taxon>Nitrosomonadales</taxon>
        <taxon>Nitrosomonadaceae</taxon>
        <taxon>Nitrosomonas</taxon>
    </lineage>
</organism>
<name>A0A1G5SK42_9PROT</name>
<keyword evidence="2" id="KW-1185">Reference proteome</keyword>
<sequence>MEAQKNTDLACINIQEEKEIIFEHLILLRTRGV</sequence>
<dbReference type="EMBL" id="FMWO01000082">
    <property type="protein sequence ID" value="SCZ86739.1"/>
    <property type="molecule type" value="Genomic_DNA"/>
</dbReference>
<dbReference type="Proteomes" id="UP000198729">
    <property type="component" value="Unassembled WGS sequence"/>
</dbReference>
<protein>
    <submittedName>
        <fullName evidence="1">Uncharacterized protein</fullName>
    </submittedName>
</protein>
<dbReference type="AlphaFoldDB" id="A0A1G5SK42"/>
<evidence type="ECO:0000313" key="2">
    <source>
        <dbReference type="Proteomes" id="UP000198729"/>
    </source>
</evidence>
<gene>
    <name evidence="1" type="ORF">NSMM_710003</name>
</gene>
<evidence type="ECO:0000313" key="1">
    <source>
        <dbReference type="EMBL" id="SCZ86739.1"/>
    </source>
</evidence>
<reference evidence="1 2" key="1">
    <citation type="submission" date="2016-10" db="EMBL/GenBank/DDBJ databases">
        <authorList>
            <person name="de Groot N.N."/>
        </authorList>
    </citation>
    <scope>NUCLEOTIDE SEQUENCE [LARGE SCALE GENOMIC DNA]</scope>
    <source>
        <strain evidence="1">1</strain>
    </source>
</reference>
<proteinExistence type="predicted"/>
<accession>A0A1G5SK42</accession>